<evidence type="ECO:0000256" key="1">
    <source>
        <dbReference type="ARBA" id="ARBA00001911"/>
    </source>
</evidence>
<name>A0A518DX33_9BACT</name>
<dbReference type="Proteomes" id="UP000317648">
    <property type="component" value="Chromosome"/>
</dbReference>
<dbReference type="RefSeq" id="WP_145055039.1">
    <property type="nucleotide sequence ID" value="NZ_CP036433.1"/>
</dbReference>
<dbReference type="SUPFAM" id="SSF51735">
    <property type="entry name" value="NAD(P)-binding Rossmann-fold domains"/>
    <property type="match status" value="1"/>
</dbReference>
<sequence length="328" mass="36078">MTGYHALITGGAGFIGSHLAERLLQQGCRVTVLDDLSTGDYANVARLEELSEMTLVIDTVFNEPLTADLIRNCDRVFHLASAVGVKLIMDRPVHTIENIFGATDIVLRNCARYRKKVLLTSTSEVYGKGVAVPFREDDDVLTGSTSKHRWAYACAKALDEFLALAHWRESRLPVSVVRLFNTVGPRQSGQYGMVVPRFVAAALAGEPLQVYGDGLQSRCFAHVDDVVSGLIAAIDQPACYGQVVNIGNDEEVTIQQLAERIIQQTNSSSKIVATPYDQAYGEGFEDMLRRVPSLEKAQRLLGYEPKLNLERIIADVTAWLLESVRPPG</sequence>
<dbReference type="GO" id="GO:0048040">
    <property type="term" value="F:UDP-glucuronate decarboxylase activity"/>
    <property type="evidence" value="ECO:0007669"/>
    <property type="project" value="TreeGrafter"/>
</dbReference>
<dbReference type="Pfam" id="PF01370">
    <property type="entry name" value="Epimerase"/>
    <property type="match status" value="1"/>
</dbReference>
<dbReference type="GO" id="GO:0033320">
    <property type="term" value="P:UDP-D-xylose biosynthetic process"/>
    <property type="evidence" value="ECO:0007669"/>
    <property type="project" value="UniProtKB-UniPathway"/>
</dbReference>
<proteinExistence type="predicted"/>
<reference evidence="6 7" key="1">
    <citation type="submission" date="2019-02" db="EMBL/GenBank/DDBJ databases">
        <title>Deep-cultivation of Planctomycetes and their phenomic and genomic characterization uncovers novel biology.</title>
        <authorList>
            <person name="Wiegand S."/>
            <person name="Jogler M."/>
            <person name="Boedeker C."/>
            <person name="Pinto D."/>
            <person name="Vollmers J."/>
            <person name="Rivas-Marin E."/>
            <person name="Kohn T."/>
            <person name="Peeters S.H."/>
            <person name="Heuer A."/>
            <person name="Rast P."/>
            <person name="Oberbeckmann S."/>
            <person name="Bunk B."/>
            <person name="Jeske O."/>
            <person name="Meyerdierks A."/>
            <person name="Storesund J.E."/>
            <person name="Kallscheuer N."/>
            <person name="Luecker S."/>
            <person name="Lage O.M."/>
            <person name="Pohl T."/>
            <person name="Merkel B.J."/>
            <person name="Hornburger P."/>
            <person name="Mueller R.-W."/>
            <person name="Bruemmer F."/>
            <person name="Labrenz M."/>
            <person name="Spormann A.M."/>
            <person name="Op den Camp H."/>
            <person name="Overmann J."/>
            <person name="Amann R."/>
            <person name="Jetten M.S.M."/>
            <person name="Mascher T."/>
            <person name="Medema M.H."/>
            <person name="Devos D.P."/>
            <person name="Kaster A.-K."/>
            <person name="Ovreas L."/>
            <person name="Rohde M."/>
            <person name="Galperin M.Y."/>
            <person name="Jogler C."/>
        </authorList>
    </citation>
    <scope>NUCLEOTIDE SEQUENCE [LARGE SCALE GENOMIC DNA]</scope>
    <source>
        <strain evidence="6 7">Pla85_3_4</strain>
    </source>
</reference>
<evidence type="ECO:0000256" key="2">
    <source>
        <dbReference type="ARBA" id="ARBA00022793"/>
    </source>
</evidence>
<feature type="domain" description="NAD-dependent epimerase/dehydratase" evidence="5">
    <location>
        <begin position="6"/>
        <end position="247"/>
    </location>
</feature>
<evidence type="ECO:0000313" key="6">
    <source>
        <dbReference type="EMBL" id="QDU96403.1"/>
    </source>
</evidence>
<dbReference type="InterPro" id="IPR036291">
    <property type="entry name" value="NAD(P)-bd_dom_sf"/>
</dbReference>
<dbReference type="OrthoDB" id="258549at2"/>
<accession>A0A518DX33</accession>
<dbReference type="PANTHER" id="PTHR43078">
    <property type="entry name" value="UDP-GLUCURONIC ACID DECARBOXYLASE-RELATED"/>
    <property type="match status" value="1"/>
</dbReference>
<dbReference type="InterPro" id="IPR001509">
    <property type="entry name" value="Epimerase_deHydtase"/>
</dbReference>
<dbReference type="InterPro" id="IPR044516">
    <property type="entry name" value="UXS-like"/>
</dbReference>
<evidence type="ECO:0000313" key="7">
    <source>
        <dbReference type="Proteomes" id="UP000317648"/>
    </source>
</evidence>
<dbReference type="GO" id="GO:0070403">
    <property type="term" value="F:NAD+ binding"/>
    <property type="evidence" value="ECO:0007669"/>
    <property type="project" value="InterPro"/>
</dbReference>
<keyword evidence="4" id="KW-0456">Lyase</keyword>
<evidence type="ECO:0000256" key="3">
    <source>
        <dbReference type="ARBA" id="ARBA00023027"/>
    </source>
</evidence>
<protein>
    <submittedName>
        <fullName evidence="6">Bifunctional polymyxin resistance protein ArnA</fullName>
    </submittedName>
</protein>
<keyword evidence="3" id="KW-0520">NAD</keyword>
<dbReference type="Gene3D" id="3.40.50.720">
    <property type="entry name" value="NAD(P)-binding Rossmann-like Domain"/>
    <property type="match status" value="1"/>
</dbReference>
<evidence type="ECO:0000256" key="4">
    <source>
        <dbReference type="ARBA" id="ARBA00023239"/>
    </source>
</evidence>
<gene>
    <name evidence="6" type="primary">arnA</name>
    <name evidence="6" type="ORF">Pla8534_42230</name>
</gene>
<organism evidence="6 7">
    <name type="scientific">Lignipirellula cremea</name>
    <dbReference type="NCBI Taxonomy" id="2528010"/>
    <lineage>
        <taxon>Bacteria</taxon>
        <taxon>Pseudomonadati</taxon>
        <taxon>Planctomycetota</taxon>
        <taxon>Planctomycetia</taxon>
        <taxon>Pirellulales</taxon>
        <taxon>Pirellulaceae</taxon>
        <taxon>Lignipirellula</taxon>
    </lineage>
</organism>
<comment type="cofactor">
    <cofactor evidence="1">
        <name>NAD(+)</name>
        <dbReference type="ChEBI" id="CHEBI:57540"/>
    </cofactor>
</comment>
<keyword evidence="7" id="KW-1185">Reference proteome</keyword>
<dbReference type="KEGG" id="lcre:Pla8534_42230"/>
<keyword evidence="2" id="KW-0210">Decarboxylase</keyword>
<dbReference type="GO" id="GO:0005737">
    <property type="term" value="C:cytoplasm"/>
    <property type="evidence" value="ECO:0007669"/>
    <property type="project" value="TreeGrafter"/>
</dbReference>
<dbReference type="EMBL" id="CP036433">
    <property type="protein sequence ID" value="QDU96403.1"/>
    <property type="molecule type" value="Genomic_DNA"/>
</dbReference>
<dbReference type="PRINTS" id="PR01713">
    <property type="entry name" value="NUCEPIMERASE"/>
</dbReference>
<evidence type="ECO:0000259" key="5">
    <source>
        <dbReference type="Pfam" id="PF01370"/>
    </source>
</evidence>
<dbReference type="GO" id="GO:0042732">
    <property type="term" value="P:D-xylose metabolic process"/>
    <property type="evidence" value="ECO:0007669"/>
    <property type="project" value="InterPro"/>
</dbReference>
<dbReference type="PANTHER" id="PTHR43078:SF6">
    <property type="entry name" value="UDP-GLUCURONIC ACID DECARBOXYLASE 1"/>
    <property type="match status" value="1"/>
</dbReference>
<dbReference type="UniPathway" id="UPA00796">
    <property type="reaction ID" value="UER00771"/>
</dbReference>
<dbReference type="AlphaFoldDB" id="A0A518DX33"/>